<dbReference type="InterPro" id="IPR039261">
    <property type="entry name" value="FNR_nucleotide-bd"/>
</dbReference>
<sequence length="76" mass="8607">MDKVAESDKKGIIELHNYCTSIYEEGVARSALVAILQSLKPSKHAIDRTKTHFARPISRDVYKDINPQAHLAARWC</sequence>
<dbReference type="Pfam" id="PF08030">
    <property type="entry name" value="NAD_binding_6"/>
    <property type="match status" value="1"/>
</dbReference>
<feature type="domain" description="Ferric reductase NAD binding" evidence="2">
    <location>
        <begin position="1"/>
        <end position="71"/>
    </location>
</feature>
<proteinExistence type="predicted"/>
<name>N1QQE5_AEGTA</name>
<protein>
    <recommendedName>
        <fullName evidence="2">Ferric reductase NAD binding domain-containing protein</fullName>
    </recommendedName>
</protein>
<evidence type="ECO:0000259" key="2">
    <source>
        <dbReference type="Pfam" id="PF08030"/>
    </source>
</evidence>
<reference evidence="3" key="1">
    <citation type="submission" date="2015-06" db="UniProtKB">
        <authorList>
            <consortium name="EnsemblPlants"/>
        </authorList>
    </citation>
    <scope>IDENTIFICATION</scope>
</reference>
<dbReference type="AlphaFoldDB" id="N1QQE5"/>
<dbReference type="GO" id="GO:0016491">
    <property type="term" value="F:oxidoreductase activity"/>
    <property type="evidence" value="ECO:0007669"/>
    <property type="project" value="UniProtKB-KW"/>
</dbReference>
<dbReference type="InterPro" id="IPR013121">
    <property type="entry name" value="Fe_red_NAD-bd_6"/>
</dbReference>
<dbReference type="EnsemblPlants" id="EMT01381">
    <property type="protein sequence ID" value="EMT01381"/>
    <property type="gene ID" value="F775_44088"/>
</dbReference>
<organism evidence="3">
    <name type="scientific">Aegilops tauschii</name>
    <name type="common">Tausch's goatgrass</name>
    <name type="synonym">Aegilops squarrosa</name>
    <dbReference type="NCBI Taxonomy" id="37682"/>
    <lineage>
        <taxon>Eukaryota</taxon>
        <taxon>Viridiplantae</taxon>
        <taxon>Streptophyta</taxon>
        <taxon>Embryophyta</taxon>
        <taxon>Tracheophyta</taxon>
        <taxon>Spermatophyta</taxon>
        <taxon>Magnoliopsida</taxon>
        <taxon>Liliopsida</taxon>
        <taxon>Poales</taxon>
        <taxon>Poaceae</taxon>
        <taxon>BOP clade</taxon>
        <taxon>Pooideae</taxon>
        <taxon>Triticodae</taxon>
        <taxon>Triticeae</taxon>
        <taxon>Triticinae</taxon>
        <taxon>Aegilops</taxon>
    </lineage>
</organism>
<keyword evidence="1" id="KW-0560">Oxidoreductase</keyword>
<evidence type="ECO:0000313" key="3">
    <source>
        <dbReference type="EnsemblPlants" id="EMT01381"/>
    </source>
</evidence>
<accession>N1QQE5</accession>
<evidence type="ECO:0000256" key="1">
    <source>
        <dbReference type="ARBA" id="ARBA00023002"/>
    </source>
</evidence>
<dbReference type="Gene3D" id="3.40.50.80">
    <property type="entry name" value="Nucleotide-binding domain of ferredoxin-NADP reductase (FNR) module"/>
    <property type="match status" value="1"/>
</dbReference>